<dbReference type="Proteomes" id="UP000094969">
    <property type="component" value="Plasmid unnamed1"/>
</dbReference>
<evidence type="ECO:0000313" key="7">
    <source>
        <dbReference type="Proteomes" id="UP000094969"/>
    </source>
</evidence>
<name>A0A1D7UC83_9HYPH</name>
<evidence type="ECO:0000256" key="3">
    <source>
        <dbReference type="ARBA" id="ARBA00022741"/>
    </source>
</evidence>
<proteinExistence type="inferred from homology"/>
<organism evidence="6 7">
    <name type="scientific">Bosea vaviloviae</name>
    <dbReference type="NCBI Taxonomy" id="1526658"/>
    <lineage>
        <taxon>Bacteria</taxon>
        <taxon>Pseudomonadati</taxon>
        <taxon>Pseudomonadota</taxon>
        <taxon>Alphaproteobacteria</taxon>
        <taxon>Hyphomicrobiales</taxon>
        <taxon>Boseaceae</taxon>
        <taxon>Bosea</taxon>
    </lineage>
</organism>
<dbReference type="Pfam" id="PF08402">
    <property type="entry name" value="TOBE_2"/>
    <property type="match status" value="1"/>
</dbReference>
<feature type="domain" description="ABC transporter" evidence="5">
    <location>
        <begin position="17"/>
        <end position="247"/>
    </location>
</feature>
<protein>
    <recommendedName>
        <fullName evidence="5">ABC transporter domain-containing protein</fullName>
    </recommendedName>
</protein>
<dbReference type="PANTHER" id="PTHR42781">
    <property type="entry name" value="SPERMIDINE/PUTRESCINE IMPORT ATP-BINDING PROTEIN POTA"/>
    <property type="match status" value="1"/>
</dbReference>
<dbReference type="InterPro" id="IPR003439">
    <property type="entry name" value="ABC_transporter-like_ATP-bd"/>
</dbReference>
<keyword evidence="4" id="KW-0067">ATP-binding</keyword>
<dbReference type="EMBL" id="CP017148">
    <property type="protein sequence ID" value="AOO84979.1"/>
    <property type="molecule type" value="Genomic_DNA"/>
</dbReference>
<dbReference type="GO" id="GO:0005524">
    <property type="term" value="F:ATP binding"/>
    <property type="evidence" value="ECO:0007669"/>
    <property type="project" value="UniProtKB-KW"/>
</dbReference>
<dbReference type="AlphaFoldDB" id="A0A1D7UC83"/>
<evidence type="ECO:0000256" key="4">
    <source>
        <dbReference type="ARBA" id="ARBA00022840"/>
    </source>
</evidence>
<dbReference type="InterPro" id="IPR017871">
    <property type="entry name" value="ABC_transporter-like_CS"/>
</dbReference>
<reference evidence="6 7" key="1">
    <citation type="journal article" date="2015" name="Antonie Van Leeuwenhoek">
        <title>Bosea vaviloviae sp. nov., a new species of slow-growing rhizobia isolated from nodules of the relict species Vavilovia formosa (Stev.) Fed.</title>
        <authorList>
            <person name="Safronova V.I."/>
            <person name="Kuznetsova I.G."/>
            <person name="Sazanova A.L."/>
            <person name="Kimeklis A.K."/>
            <person name="Belimov A.A."/>
            <person name="Andronov E.E."/>
            <person name="Pinaev A.G."/>
            <person name="Chizhevskaya E.P."/>
            <person name="Pukhaev A.R."/>
            <person name="Popov K.P."/>
            <person name="Willems A."/>
            <person name="Tikhonovich I.A."/>
        </authorList>
    </citation>
    <scope>NUCLEOTIDE SEQUENCE [LARGE SCALE GENOMIC DNA]</scope>
    <source>
        <strain evidence="6 7">Vaf18</strain>
        <plasmid evidence="6">unnamed1</plasmid>
    </source>
</reference>
<dbReference type="Gene3D" id="3.40.50.300">
    <property type="entry name" value="P-loop containing nucleotide triphosphate hydrolases"/>
    <property type="match status" value="1"/>
</dbReference>
<dbReference type="GO" id="GO:0015697">
    <property type="term" value="P:quaternary ammonium group transport"/>
    <property type="evidence" value="ECO:0007669"/>
    <property type="project" value="UniProtKB-ARBA"/>
</dbReference>
<keyword evidence="6" id="KW-0614">Plasmid</keyword>
<dbReference type="PROSITE" id="PS00211">
    <property type="entry name" value="ABC_TRANSPORTER_1"/>
    <property type="match status" value="1"/>
</dbReference>
<dbReference type="InterPro" id="IPR027417">
    <property type="entry name" value="P-loop_NTPase"/>
</dbReference>
<sequence length="366" mass="39795">MLVKSPSADLTIQGASVSVSNLTMRYGSMVALDNVTLDVAEGEFLALLGPSGSGKSTILMNIAGFNIPSAGEIRIGSEVVTNKPPHKRGIGMVFQRYALFPHLTVAENIAYPLRRRGWKQKLIADEVERVLELVDLGAYGARYPAQLSGGQQQRIAVARAIVFKPSVLLMDEPLGALDRKLRQQLQLEIKRLHRTIGCTIIFVTHDQEEALSMADRVAVMRGGRIEQIGDPTSLYERPATDFVADFIGETNFIDVAAKEIANGSAIVAFPGFEQDQSVPTAKSTIAGGKSRLGVRPEHFLVSTTRQGLKANLLEKAYAGETTTLLVGTELGELKVRLPSNELCSGIEHGSEIHLIPDMKKSRYFVA</sequence>
<dbReference type="Pfam" id="PF00005">
    <property type="entry name" value="ABC_tran"/>
    <property type="match status" value="1"/>
</dbReference>
<dbReference type="GO" id="GO:0022857">
    <property type="term" value="F:transmembrane transporter activity"/>
    <property type="evidence" value="ECO:0007669"/>
    <property type="project" value="InterPro"/>
</dbReference>
<dbReference type="FunFam" id="3.40.50.300:FF:000425">
    <property type="entry name" value="Probable ABC transporter, ATP-binding subunit"/>
    <property type="match status" value="1"/>
</dbReference>
<dbReference type="KEGG" id="bvv:BHK69_30120"/>
<dbReference type="PROSITE" id="PS50893">
    <property type="entry name" value="ABC_TRANSPORTER_2"/>
    <property type="match status" value="1"/>
</dbReference>
<evidence type="ECO:0000256" key="2">
    <source>
        <dbReference type="ARBA" id="ARBA00022448"/>
    </source>
</evidence>
<comment type="similarity">
    <text evidence="1">Belongs to the ABC transporter superfamily.</text>
</comment>
<dbReference type="InterPro" id="IPR008995">
    <property type="entry name" value="Mo/tungstate-bd_C_term_dom"/>
</dbReference>
<geneLocation type="plasmid" evidence="6 7">
    <name>unnamed1</name>
</geneLocation>
<dbReference type="SUPFAM" id="SSF52540">
    <property type="entry name" value="P-loop containing nucleoside triphosphate hydrolases"/>
    <property type="match status" value="1"/>
</dbReference>
<dbReference type="Gene3D" id="2.40.50.100">
    <property type="match status" value="1"/>
</dbReference>
<gene>
    <name evidence="6" type="ORF">BHK69_30120</name>
</gene>
<dbReference type="InterPro" id="IPR013611">
    <property type="entry name" value="Transp-assoc_OB_typ2"/>
</dbReference>
<keyword evidence="2" id="KW-0813">Transport</keyword>
<dbReference type="SMART" id="SM00382">
    <property type="entry name" value="AAA"/>
    <property type="match status" value="1"/>
</dbReference>
<dbReference type="PANTHER" id="PTHR42781:SF4">
    <property type="entry name" value="SPERMIDINE_PUTRESCINE IMPORT ATP-BINDING PROTEIN POTA"/>
    <property type="match status" value="1"/>
</dbReference>
<accession>A0A1D7UC83</accession>
<keyword evidence="3" id="KW-0547">Nucleotide-binding</keyword>
<dbReference type="GO" id="GO:0016887">
    <property type="term" value="F:ATP hydrolysis activity"/>
    <property type="evidence" value="ECO:0007669"/>
    <property type="project" value="InterPro"/>
</dbReference>
<dbReference type="SUPFAM" id="SSF50331">
    <property type="entry name" value="MOP-like"/>
    <property type="match status" value="1"/>
</dbReference>
<evidence type="ECO:0000259" key="5">
    <source>
        <dbReference type="PROSITE" id="PS50893"/>
    </source>
</evidence>
<dbReference type="InterPro" id="IPR050093">
    <property type="entry name" value="ABC_SmlMolc_Importer"/>
</dbReference>
<dbReference type="GO" id="GO:0043190">
    <property type="term" value="C:ATP-binding cassette (ABC) transporter complex"/>
    <property type="evidence" value="ECO:0007669"/>
    <property type="project" value="InterPro"/>
</dbReference>
<dbReference type="InterPro" id="IPR003593">
    <property type="entry name" value="AAA+_ATPase"/>
</dbReference>
<evidence type="ECO:0000256" key="1">
    <source>
        <dbReference type="ARBA" id="ARBA00005417"/>
    </source>
</evidence>
<evidence type="ECO:0000313" key="6">
    <source>
        <dbReference type="EMBL" id="AOO84979.1"/>
    </source>
</evidence>
<keyword evidence="7" id="KW-1185">Reference proteome</keyword>